<dbReference type="OrthoDB" id="7206808at2"/>
<name>A0A2W4C9A8_9HYPH</name>
<dbReference type="RefSeq" id="WP_111162796.1">
    <property type="nucleotide sequence ID" value="NZ_PCDP01000056.1"/>
</dbReference>
<sequence length="223" mass="25329">MRLLYIIGLSWIAMLLCYTAGTAMPSSNTSDWRRRPFAQTMENTSVPVGWVDFCIAQPKECAMTGLSPLIVTMTDERWSDLHKIDMLANHTIYGVADNDHYGIYKLGIINWWTYPDDGKGNCNDYVLLKKKLLVEAGWPASALLLTVVLDHENEGHLVLTVRTDRGDLILDNMVDDVKLWNATGYTFIKRQSQGDPNTWQRLEPGKSPQELAMINRVRAARQQ</sequence>
<dbReference type="EMBL" id="PCDP01000056">
    <property type="protein sequence ID" value="PZM09969.1"/>
    <property type="molecule type" value="Genomic_DNA"/>
</dbReference>
<gene>
    <name evidence="1" type="ORF">CPY51_24225</name>
</gene>
<dbReference type="InterPro" id="IPR010319">
    <property type="entry name" value="Transglutaminase-like_Cys_pept"/>
</dbReference>
<dbReference type="PANTHER" id="PTHR39327">
    <property type="match status" value="1"/>
</dbReference>
<dbReference type="AlphaFoldDB" id="A0A2W4C9A8"/>
<reference evidence="1 2" key="1">
    <citation type="journal article" date="2018" name="Sci. Rep.">
        <title>Rhizobium tumorigenes sp. nov., a novel plant tumorigenic bacterium isolated from cane gall tumors on thornless blackberry.</title>
        <authorList>
            <person name="Kuzmanovi N."/>
            <person name="Smalla K."/>
            <person name="Gronow S."/>
            <person name="PuBawska J."/>
        </authorList>
    </citation>
    <scope>NUCLEOTIDE SEQUENCE [LARGE SCALE GENOMIC DNA]</scope>
    <source>
        <strain evidence="1 2">CCBAU 85046</strain>
    </source>
</reference>
<proteinExistence type="predicted"/>
<accession>A0A2W4C9A8</accession>
<organism evidence="1 2">
    <name type="scientific">Rhizobium tubonense</name>
    <dbReference type="NCBI Taxonomy" id="484088"/>
    <lineage>
        <taxon>Bacteria</taxon>
        <taxon>Pseudomonadati</taxon>
        <taxon>Pseudomonadota</taxon>
        <taxon>Alphaproteobacteria</taxon>
        <taxon>Hyphomicrobiales</taxon>
        <taxon>Rhizobiaceae</taxon>
        <taxon>Rhizobium/Agrobacterium group</taxon>
        <taxon>Rhizobium</taxon>
    </lineage>
</organism>
<evidence type="ECO:0000313" key="2">
    <source>
        <dbReference type="Proteomes" id="UP000248925"/>
    </source>
</evidence>
<dbReference type="Proteomes" id="UP000248925">
    <property type="component" value="Unassembled WGS sequence"/>
</dbReference>
<protein>
    <submittedName>
        <fullName evidence="1">Transglutaminase cysteine peptidase, btlcp</fullName>
    </submittedName>
</protein>
<dbReference type="Pfam" id="PF06035">
    <property type="entry name" value="Peptidase_C93"/>
    <property type="match status" value="1"/>
</dbReference>
<dbReference type="Gene3D" id="3.10.620.30">
    <property type="match status" value="1"/>
</dbReference>
<evidence type="ECO:0000313" key="1">
    <source>
        <dbReference type="EMBL" id="PZM09969.1"/>
    </source>
</evidence>
<comment type="caution">
    <text evidence="1">The sequence shown here is derived from an EMBL/GenBank/DDBJ whole genome shotgun (WGS) entry which is preliminary data.</text>
</comment>
<keyword evidence="2" id="KW-1185">Reference proteome</keyword>
<dbReference type="PANTHER" id="PTHR39327:SF1">
    <property type="entry name" value="BLR5470 PROTEIN"/>
    <property type="match status" value="1"/>
</dbReference>